<accession>A0ABS1K5C7</accession>
<proteinExistence type="predicted"/>
<keyword evidence="3" id="KW-1185">Reference proteome</keyword>
<dbReference type="Proteomes" id="UP000639051">
    <property type="component" value="Unassembled WGS sequence"/>
</dbReference>
<organism evidence="2 3">
    <name type="scientific">Sinomonas cellulolyticus</name>
    <dbReference type="NCBI Taxonomy" id="2801916"/>
    <lineage>
        <taxon>Bacteria</taxon>
        <taxon>Bacillati</taxon>
        <taxon>Actinomycetota</taxon>
        <taxon>Actinomycetes</taxon>
        <taxon>Micrococcales</taxon>
        <taxon>Micrococcaceae</taxon>
        <taxon>Sinomonas</taxon>
    </lineage>
</organism>
<sequence>MKLMVWGLALLVLFILGVLVNIGGGIYMFLWAAVVLMAIGAMKLAHPAR</sequence>
<name>A0ABS1K5C7_9MICC</name>
<evidence type="ECO:0000313" key="2">
    <source>
        <dbReference type="EMBL" id="MBL0706846.1"/>
    </source>
</evidence>
<keyword evidence="1" id="KW-0472">Membrane</keyword>
<dbReference type="RefSeq" id="WP_189694131.1">
    <property type="nucleotide sequence ID" value="NZ_BNCM01000008.1"/>
</dbReference>
<dbReference type="EMBL" id="JAERRC010000036">
    <property type="protein sequence ID" value="MBL0706846.1"/>
    <property type="molecule type" value="Genomic_DNA"/>
</dbReference>
<evidence type="ECO:0000256" key="1">
    <source>
        <dbReference type="SAM" id="Phobius"/>
    </source>
</evidence>
<evidence type="ECO:0008006" key="4">
    <source>
        <dbReference type="Google" id="ProtNLM"/>
    </source>
</evidence>
<evidence type="ECO:0000313" key="3">
    <source>
        <dbReference type="Proteomes" id="UP000639051"/>
    </source>
</evidence>
<keyword evidence="1" id="KW-1133">Transmembrane helix</keyword>
<keyword evidence="1" id="KW-0812">Transmembrane</keyword>
<protein>
    <recommendedName>
        <fullName evidence="4">DUF4175 domain-containing protein</fullName>
    </recommendedName>
</protein>
<comment type="caution">
    <text evidence="2">The sequence shown here is derived from an EMBL/GenBank/DDBJ whole genome shotgun (WGS) entry which is preliminary data.</text>
</comment>
<feature type="transmembrane region" description="Helical" evidence="1">
    <location>
        <begin position="6"/>
        <end position="39"/>
    </location>
</feature>
<gene>
    <name evidence="2" type="ORF">JJE72_15220</name>
</gene>
<reference evidence="2 3" key="1">
    <citation type="submission" date="2021-01" db="EMBL/GenBank/DDBJ databases">
        <title>Genome public.</title>
        <authorList>
            <person name="Liu C."/>
            <person name="Sun Q."/>
        </authorList>
    </citation>
    <scope>NUCLEOTIDE SEQUENCE [LARGE SCALE GENOMIC DNA]</scope>
    <source>
        <strain evidence="2 3">JC656</strain>
    </source>
</reference>